<gene>
    <name evidence="2" type="ORF">Q5H92_12335</name>
</gene>
<accession>A0ABT9ABC4</accession>
<feature type="domain" description="DUF5683" evidence="1">
    <location>
        <begin position="85"/>
        <end position="239"/>
    </location>
</feature>
<dbReference type="InterPro" id="IPR043738">
    <property type="entry name" value="DUF5683"/>
</dbReference>
<evidence type="ECO:0000313" key="3">
    <source>
        <dbReference type="Proteomes" id="UP001167796"/>
    </source>
</evidence>
<evidence type="ECO:0000313" key="2">
    <source>
        <dbReference type="EMBL" id="MDO7847151.1"/>
    </source>
</evidence>
<organism evidence="2 3">
    <name type="scientific">Hymenobacter mellowenesis</name>
    <dbReference type="NCBI Taxonomy" id="3063995"/>
    <lineage>
        <taxon>Bacteria</taxon>
        <taxon>Pseudomonadati</taxon>
        <taxon>Bacteroidota</taxon>
        <taxon>Cytophagia</taxon>
        <taxon>Cytophagales</taxon>
        <taxon>Hymenobacteraceae</taxon>
        <taxon>Hymenobacter</taxon>
    </lineage>
</organism>
<dbReference type="EMBL" id="JAUQSX010000005">
    <property type="protein sequence ID" value="MDO7847151.1"/>
    <property type="molecule type" value="Genomic_DNA"/>
</dbReference>
<evidence type="ECO:0000259" key="1">
    <source>
        <dbReference type="Pfam" id="PF18935"/>
    </source>
</evidence>
<dbReference type="RefSeq" id="WP_305011827.1">
    <property type="nucleotide sequence ID" value="NZ_JAUQSX010000005.1"/>
</dbReference>
<proteinExistence type="predicted"/>
<protein>
    <submittedName>
        <fullName evidence="2">DUF5683 domain-containing protein</fullName>
    </submittedName>
</protein>
<name>A0ABT9ABC4_9BACT</name>
<comment type="caution">
    <text evidence="2">The sequence shown here is derived from an EMBL/GenBank/DDBJ whole genome shotgun (WGS) entry which is preliminary data.</text>
</comment>
<sequence>MNKSYSFIAAVLLGLGLLLAGPVGRAQVFSPSTTPVDPAKILADTTERREVVVTPAAKRQKAATDSAKRTEHMFRAFGYKGIRLTRPGKAALLAAILPGAGQIYNRRYWKLPLVYGALGGVVGAEVFYQMRFNEFVKAYKLVTENPKLLRTDALGPQARLYNTAEGIKSGVVFYRGNRDLFYLYCGLAYGLQVVDALVDAHLRDFDVSDDLSLHWEPALLPVPGQALGLPTAPGLSFALRVK</sequence>
<dbReference type="Proteomes" id="UP001167796">
    <property type="component" value="Unassembled WGS sequence"/>
</dbReference>
<reference evidence="2" key="1">
    <citation type="submission" date="2023-07" db="EMBL/GenBank/DDBJ databases">
        <authorList>
            <person name="Kim M.K."/>
        </authorList>
    </citation>
    <scope>NUCLEOTIDE SEQUENCE</scope>
    <source>
        <strain evidence="2">M29</strain>
    </source>
</reference>
<keyword evidence="3" id="KW-1185">Reference proteome</keyword>
<dbReference type="Pfam" id="PF18935">
    <property type="entry name" value="DUF5683"/>
    <property type="match status" value="1"/>
</dbReference>